<sequence>MKLKKQILKNSFFKKNAFLIIIIILFSSCSSLYNSVYTKPKLVDIKVSKNTKILHKKLFYTAKEGFAVGHQDATSYGIGWKEADFSNIIKSDVKDIVGDLPAVFGFDIGRIEHENDANLDSVPFETMRKLIIDAHKNGGIITISWHADNPTTGGDSWDKTPAVKDIIGNGIYKEKYEKWLNNVANFIKTLKYKGKLIPILFRPYHEMNGAWFWWGEGNCTSEEYIQLWQETVTILRDKHKLHNLLYVYSPNKLNPGDNYTKYYPGDDYVDIFGIDIYDFKNSEEYANAVKSSLELVKQIATAKNKLFAFTETGLETISTQNWYSEVLYPKIENSGIAWILFWRNHKTTHHYMPYKGHSSEQDFIKFKSFSKTLFLKDLPNLKTK</sequence>
<evidence type="ECO:0000259" key="8">
    <source>
        <dbReference type="PROSITE" id="PS51764"/>
    </source>
</evidence>
<feature type="domain" description="GH26" evidence="8">
    <location>
        <begin position="49"/>
        <end position="376"/>
    </location>
</feature>
<dbReference type="Pfam" id="PF02156">
    <property type="entry name" value="Glyco_hydro_26"/>
    <property type="match status" value="1"/>
</dbReference>
<dbReference type="SUPFAM" id="SSF51445">
    <property type="entry name" value="(Trans)glycosidases"/>
    <property type="match status" value="1"/>
</dbReference>
<evidence type="ECO:0000256" key="2">
    <source>
        <dbReference type="ARBA" id="ARBA00022801"/>
    </source>
</evidence>
<dbReference type="RefSeq" id="WP_065319520.1">
    <property type="nucleotide sequence ID" value="NZ_CAXBLX010000001.1"/>
</dbReference>
<dbReference type="PIRSF" id="PIRSF018168">
    <property type="entry name" value="Mannan-1_4-beta-mannosidase"/>
    <property type="match status" value="1"/>
</dbReference>
<evidence type="ECO:0000313" key="9">
    <source>
        <dbReference type="EMBL" id="OBY62535.1"/>
    </source>
</evidence>
<feature type="binding site" evidence="5">
    <location>
        <position position="146"/>
    </location>
    <ligand>
        <name>substrate</name>
    </ligand>
</feature>
<dbReference type="InterPro" id="IPR017853">
    <property type="entry name" value="GH"/>
</dbReference>
<dbReference type="Proteomes" id="UP000092584">
    <property type="component" value="Unassembled WGS sequence"/>
</dbReference>
<comment type="caution">
    <text evidence="9">The sequence shown here is derived from an EMBL/GenBank/DDBJ whole genome shotgun (WGS) entry which is preliminary data.</text>
</comment>
<keyword evidence="2 7" id="KW-0378">Hydrolase</keyword>
<dbReference type="PANTHER" id="PTHR40079">
    <property type="entry name" value="MANNAN ENDO-1,4-BETA-MANNOSIDASE E-RELATED"/>
    <property type="match status" value="1"/>
</dbReference>
<feature type="active site" description="Proton donor" evidence="4 7">
    <location>
        <position position="206"/>
    </location>
</feature>
<evidence type="ECO:0000256" key="3">
    <source>
        <dbReference type="ARBA" id="ARBA00023295"/>
    </source>
</evidence>
<evidence type="ECO:0000256" key="5">
    <source>
        <dbReference type="PIRSR" id="PIRSR018168-2"/>
    </source>
</evidence>
<dbReference type="OrthoDB" id="9816550at2"/>
<dbReference type="Gene3D" id="3.20.20.80">
    <property type="entry name" value="Glycosidases"/>
    <property type="match status" value="1"/>
</dbReference>
<reference evidence="10" key="1">
    <citation type="submission" date="2016-02" db="EMBL/GenBank/DDBJ databases">
        <authorList>
            <person name="Shin S.-K."/>
            <person name="Yi H."/>
            <person name="Kim E."/>
        </authorList>
    </citation>
    <scope>NUCLEOTIDE SEQUENCE [LARGE SCALE GENOMIC DNA]</scope>
    <source>
        <strain evidence="10">LPB0003</strain>
    </source>
</reference>
<keyword evidence="10" id="KW-1185">Reference proteome</keyword>
<dbReference type="EMBL" id="LSFM01000023">
    <property type="protein sequence ID" value="OBY62535.1"/>
    <property type="molecule type" value="Genomic_DNA"/>
</dbReference>
<proteinExistence type="inferred from homology"/>
<accession>A0A1B8TSR1</accession>
<dbReference type="GO" id="GO:0006080">
    <property type="term" value="P:substituted mannan metabolic process"/>
    <property type="evidence" value="ECO:0007669"/>
    <property type="project" value="InterPro"/>
</dbReference>
<feature type="binding site" evidence="5">
    <location>
        <position position="277"/>
    </location>
    <ligand>
        <name>substrate</name>
    </ligand>
</feature>
<dbReference type="STRING" id="1774273.LPB03_10235"/>
<evidence type="ECO:0000256" key="7">
    <source>
        <dbReference type="PROSITE-ProRule" id="PRU01100"/>
    </source>
</evidence>
<dbReference type="GO" id="GO:0016985">
    <property type="term" value="F:mannan endo-1,4-beta-mannosidase activity"/>
    <property type="evidence" value="ECO:0007669"/>
    <property type="project" value="InterPro"/>
</dbReference>
<dbReference type="InterPro" id="IPR000805">
    <property type="entry name" value="Glyco_hydro_26"/>
</dbReference>
<evidence type="ECO:0000313" key="10">
    <source>
        <dbReference type="Proteomes" id="UP000092584"/>
    </source>
</evidence>
<gene>
    <name evidence="9" type="ORF">LPB3_10245</name>
</gene>
<evidence type="ECO:0000256" key="1">
    <source>
        <dbReference type="ARBA" id="ARBA00007754"/>
    </source>
</evidence>
<name>A0A1B8TSR1_9FLAO</name>
<protein>
    <recommendedName>
        <fullName evidence="8">GH26 domain-containing protein</fullName>
    </recommendedName>
</protein>
<dbReference type="PROSITE" id="PS51257">
    <property type="entry name" value="PROKAR_LIPOPROTEIN"/>
    <property type="match status" value="1"/>
</dbReference>
<dbReference type="PRINTS" id="PR00739">
    <property type="entry name" value="GLHYDRLASE26"/>
</dbReference>
<evidence type="ECO:0000256" key="4">
    <source>
        <dbReference type="PIRSR" id="PIRSR018168-1"/>
    </source>
</evidence>
<organism evidence="9 10">
    <name type="scientific">Polaribacter vadi</name>
    <dbReference type="NCBI Taxonomy" id="1774273"/>
    <lineage>
        <taxon>Bacteria</taxon>
        <taxon>Pseudomonadati</taxon>
        <taxon>Bacteroidota</taxon>
        <taxon>Flavobacteriia</taxon>
        <taxon>Flavobacteriales</taxon>
        <taxon>Flavobacteriaceae</taxon>
    </lineage>
</organism>
<feature type="site" description="Plays an important role in maintaining the position of the catalytic nucleophile" evidence="6">
    <location>
        <position position="205"/>
    </location>
</feature>
<feature type="binding site" evidence="5">
    <location>
        <position position="211"/>
    </location>
    <ligand>
        <name>substrate</name>
    </ligand>
</feature>
<evidence type="ECO:0000256" key="6">
    <source>
        <dbReference type="PIRSR" id="PIRSR018168-3"/>
    </source>
</evidence>
<comment type="similarity">
    <text evidence="1 7">Belongs to the glycosyl hydrolase 26 family.</text>
</comment>
<dbReference type="KEGG" id="pob:LPB03_10235"/>
<keyword evidence="3 7" id="KW-0326">Glycosidase</keyword>
<dbReference type="PANTHER" id="PTHR40079:SF4">
    <property type="entry name" value="GH26 DOMAIN-CONTAINING PROTEIN-RELATED"/>
    <property type="match status" value="1"/>
</dbReference>
<feature type="active site" description="Nucleophile" evidence="4 7">
    <location>
        <position position="311"/>
    </location>
</feature>
<dbReference type="InterPro" id="IPR022790">
    <property type="entry name" value="GH26_dom"/>
</dbReference>
<dbReference type="InterPro" id="IPR016714">
    <property type="entry name" value="MANB/E"/>
</dbReference>
<dbReference type="PROSITE" id="PS51764">
    <property type="entry name" value="GH26"/>
    <property type="match status" value="1"/>
</dbReference>
<dbReference type="AlphaFoldDB" id="A0A1B8TSR1"/>